<dbReference type="InterPro" id="IPR029032">
    <property type="entry name" value="AhpD-like"/>
</dbReference>
<reference evidence="2 3" key="1">
    <citation type="submission" date="2006-10" db="EMBL/GenBank/DDBJ databases">
        <authorList>
            <person name="Fleischmann R.D."/>
            <person name="Dodson R.J."/>
            <person name="Haft D.H."/>
            <person name="Merkel J.S."/>
            <person name="Nelson W.C."/>
            <person name="Fraser C.M."/>
        </authorList>
    </citation>
    <scope>NUCLEOTIDE SEQUENCE [LARGE SCALE GENOMIC DNA]</scope>
    <source>
        <strain evidence="3">ATCC 700084 / mc(2)155</strain>
    </source>
</reference>
<evidence type="ECO:0000313" key="3">
    <source>
        <dbReference type="Proteomes" id="UP000000757"/>
    </source>
</evidence>
<dbReference type="PANTHER" id="PTHR33570:SF2">
    <property type="entry name" value="CARBOXYMUCONOLACTONE DECARBOXYLASE-LIKE DOMAIN-CONTAINING PROTEIN"/>
    <property type="match status" value="1"/>
</dbReference>
<dbReference type="EC" id="4.1.1.44" evidence="2"/>
<dbReference type="OrthoDB" id="9802489at2"/>
<dbReference type="AlphaFoldDB" id="A0QVK3"/>
<feature type="domain" description="Carboxymuconolactone decarboxylase-like" evidence="1">
    <location>
        <begin position="38"/>
        <end position="119"/>
    </location>
</feature>
<sequence>MTTMRDETHAAGSQVRRAVLGDDHVDRAVAATTGFTADFQDLITRYAWGEIWTRPGLDRRSRSMITLTAMIARGHHDELAMHVRAARRNGLSVDEIKEVLLQSAIYCGVPEANTAFRIAGAVLAEEAQEPGDER</sequence>
<dbReference type="eggNOG" id="COG0599">
    <property type="taxonomic scope" value="Bacteria"/>
</dbReference>
<dbReference type="PaxDb" id="246196-MSMEI_2542"/>
<dbReference type="InterPro" id="IPR012788">
    <property type="entry name" value="Decarb_PcaC"/>
</dbReference>
<dbReference type="GO" id="GO:0051920">
    <property type="term" value="F:peroxiredoxin activity"/>
    <property type="evidence" value="ECO:0007669"/>
    <property type="project" value="InterPro"/>
</dbReference>
<dbReference type="EMBL" id="CP000480">
    <property type="protein sequence ID" value="ABK70170.1"/>
    <property type="molecule type" value="Genomic_DNA"/>
</dbReference>
<dbReference type="Pfam" id="PF02627">
    <property type="entry name" value="CMD"/>
    <property type="match status" value="1"/>
</dbReference>
<dbReference type="Proteomes" id="UP000000757">
    <property type="component" value="Chromosome"/>
</dbReference>
<dbReference type="InterPro" id="IPR003779">
    <property type="entry name" value="CMD-like"/>
</dbReference>
<gene>
    <name evidence="2" type="primary">pcaC</name>
    <name evidence="2" type="ordered locus">MSMEG_2604</name>
</gene>
<dbReference type="SUPFAM" id="SSF69118">
    <property type="entry name" value="AhpD-like"/>
    <property type="match status" value="1"/>
</dbReference>
<accession>A0QVK3</accession>
<evidence type="ECO:0000259" key="1">
    <source>
        <dbReference type="Pfam" id="PF02627"/>
    </source>
</evidence>
<keyword evidence="3" id="KW-1185">Reference proteome</keyword>
<dbReference type="NCBIfam" id="TIGR02425">
    <property type="entry name" value="decarb_PcaC"/>
    <property type="match status" value="1"/>
</dbReference>
<dbReference type="GO" id="GO:0047575">
    <property type="term" value="F:4-carboxymuconolactone decarboxylase activity"/>
    <property type="evidence" value="ECO:0007669"/>
    <property type="project" value="UniProtKB-EC"/>
</dbReference>
<keyword evidence="2" id="KW-0456">Lyase</keyword>
<dbReference type="PANTHER" id="PTHR33570">
    <property type="entry name" value="4-CARBOXYMUCONOLACTONE DECARBOXYLASE FAMILY PROTEIN"/>
    <property type="match status" value="1"/>
</dbReference>
<dbReference type="KEGG" id="msm:MSMEG_2604"/>
<dbReference type="InterPro" id="IPR052512">
    <property type="entry name" value="4CMD/NDH-1_regulator"/>
</dbReference>
<dbReference type="PATRIC" id="fig|246196.19.peg.2570"/>
<organism evidence="2 3">
    <name type="scientific">Mycolicibacterium smegmatis (strain ATCC 700084 / mc(2)155)</name>
    <name type="common">Mycobacterium smegmatis</name>
    <dbReference type="NCBI Taxonomy" id="246196"/>
    <lineage>
        <taxon>Bacteria</taxon>
        <taxon>Bacillati</taxon>
        <taxon>Actinomycetota</taxon>
        <taxon>Actinomycetes</taxon>
        <taxon>Mycobacteriales</taxon>
        <taxon>Mycobacteriaceae</taxon>
        <taxon>Mycolicibacterium</taxon>
    </lineage>
</organism>
<evidence type="ECO:0000313" key="2">
    <source>
        <dbReference type="EMBL" id="ABK70170.1"/>
    </source>
</evidence>
<dbReference type="Gene3D" id="1.20.1290.10">
    <property type="entry name" value="AhpD-like"/>
    <property type="match status" value="1"/>
</dbReference>
<proteinExistence type="predicted"/>
<name>A0QVK3_MYCS2</name>
<protein>
    <submittedName>
        <fullName evidence="2">4-carboxymuconolactone decarboxylase</fullName>
        <ecNumber evidence="2">4.1.1.44</ecNumber>
    </submittedName>
</protein>
<dbReference type="STRING" id="246196.MSMEG_2604"/>